<comment type="caution">
    <text evidence="2">The sequence shown here is derived from an EMBL/GenBank/DDBJ whole genome shotgun (WGS) entry which is preliminary data.</text>
</comment>
<name>A0A8J4U220_CLAMG</name>
<gene>
    <name evidence="2" type="ORF">DAT39_013292</name>
    <name evidence="1" type="ORF">DAT39_023545</name>
</gene>
<dbReference type="OrthoDB" id="8980070at2759"/>
<proteinExistence type="predicted"/>
<dbReference type="EMBL" id="QNUK01000252">
    <property type="protein sequence ID" value="KAF5897006.1"/>
    <property type="molecule type" value="Genomic_DNA"/>
</dbReference>
<reference evidence="2" key="1">
    <citation type="submission" date="2020-07" db="EMBL/GenBank/DDBJ databases">
        <title>Clarias magur genome sequencing, assembly and annotation.</title>
        <authorList>
            <person name="Kushwaha B."/>
            <person name="Kumar R."/>
            <person name="Das P."/>
            <person name="Joshi C.G."/>
            <person name="Kumar D."/>
            <person name="Nagpure N.S."/>
            <person name="Pandey M."/>
            <person name="Agarwal S."/>
            <person name="Srivastava S."/>
            <person name="Singh M."/>
            <person name="Sahoo L."/>
            <person name="Jayasankar P."/>
            <person name="Meher P.K."/>
            <person name="Koringa P.G."/>
            <person name="Iquebal M.A."/>
            <person name="Das S.P."/>
            <person name="Bit A."/>
            <person name="Patnaik S."/>
            <person name="Patel N."/>
            <person name="Shah T.M."/>
            <person name="Hinsu A."/>
            <person name="Jena J.K."/>
        </authorList>
    </citation>
    <scope>NUCLEOTIDE SEQUENCE</scope>
    <source>
        <strain evidence="2">CIFAMagur01</strain>
        <tissue evidence="2">Testis</tissue>
    </source>
</reference>
<evidence type="ECO:0000313" key="2">
    <source>
        <dbReference type="EMBL" id="KAF5897006.1"/>
    </source>
</evidence>
<dbReference type="AlphaFoldDB" id="A0A8J4U220"/>
<sequence length="87" mass="10408">RCHKMPQALSKCRRPSHDFTSGRTCGDGLKDKKRVRCNRKRFRWQWKTEKANFVPVVRETAGVPQVEDWEKEIEEMKDKEMPNNTPY</sequence>
<evidence type="ECO:0000313" key="1">
    <source>
        <dbReference type="EMBL" id="KAF5879953.1"/>
    </source>
</evidence>
<organism evidence="2 3">
    <name type="scientific">Clarias magur</name>
    <name type="common">Asian catfish</name>
    <name type="synonym">Macropteronotus magur</name>
    <dbReference type="NCBI Taxonomy" id="1594786"/>
    <lineage>
        <taxon>Eukaryota</taxon>
        <taxon>Metazoa</taxon>
        <taxon>Chordata</taxon>
        <taxon>Craniata</taxon>
        <taxon>Vertebrata</taxon>
        <taxon>Euteleostomi</taxon>
        <taxon>Actinopterygii</taxon>
        <taxon>Neopterygii</taxon>
        <taxon>Teleostei</taxon>
        <taxon>Ostariophysi</taxon>
        <taxon>Siluriformes</taxon>
        <taxon>Clariidae</taxon>
        <taxon>Clarias</taxon>
    </lineage>
</organism>
<dbReference type="EMBL" id="QNUK01002007">
    <property type="protein sequence ID" value="KAF5879953.1"/>
    <property type="molecule type" value="Genomic_DNA"/>
</dbReference>
<dbReference type="Proteomes" id="UP000727407">
    <property type="component" value="Unassembled WGS sequence"/>
</dbReference>
<feature type="non-terminal residue" evidence="2">
    <location>
        <position position="87"/>
    </location>
</feature>
<accession>A0A8J4U220</accession>
<keyword evidence="3" id="KW-1185">Reference proteome</keyword>
<protein>
    <submittedName>
        <fullName evidence="2">Uncharacterized protein</fullName>
    </submittedName>
</protein>
<feature type="non-terminal residue" evidence="2">
    <location>
        <position position="1"/>
    </location>
</feature>
<evidence type="ECO:0000313" key="3">
    <source>
        <dbReference type="Proteomes" id="UP000727407"/>
    </source>
</evidence>